<keyword evidence="6" id="KW-1185">Reference proteome</keyword>
<proteinExistence type="predicted"/>
<dbReference type="OrthoDB" id="21643at2759"/>
<dbReference type="SUPFAM" id="SSF54928">
    <property type="entry name" value="RNA-binding domain, RBD"/>
    <property type="match status" value="1"/>
</dbReference>
<keyword evidence="1 2" id="KW-0694">RNA-binding</keyword>
<name>S7QBM3_GLOTA</name>
<feature type="compositionally biased region" description="Basic and acidic residues" evidence="3">
    <location>
        <begin position="373"/>
        <end position="405"/>
    </location>
</feature>
<dbReference type="STRING" id="670483.S7QBM3"/>
<dbReference type="HOGENOM" id="CLU_037780_0_0_1"/>
<accession>S7QBM3</accession>
<reference evidence="5 6" key="1">
    <citation type="journal article" date="2012" name="Science">
        <title>The Paleozoic origin of enzymatic lignin decomposition reconstructed from 31 fungal genomes.</title>
        <authorList>
            <person name="Floudas D."/>
            <person name="Binder M."/>
            <person name="Riley R."/>
            <person name="Barry K."/>
            <person name="Blanchette R.A."/>
            <person name="Henrissat B."/>
            <person name="Martinez A.T."/>
            <person name="Otillar R."/>
            <person name="Spatafora J.W."/>
            <person name="Yadav J.S."/>
            <person name="Aerts A."/>
            <person name="Benoit I."/>
            <person name="Boyd A."/>
            <person name="Carlson A."/>
            <person name="Copeland A."/>
            <person name="Coutinho P.M."/>
            <person name="de Vries R.P."/>
            <person name="Ferreira P."/>
            <person name="Findley K."/>
            <person name="Foster B."/>
            <person name="Gaskell J."/>
            <person name="Glotzer D."/>
            <person name="Gorecki P."/>
            <person name="Heitman J."/>
            <person name="Hesse C."/>
            <person name="Hori C."/>
            <person name="Igarashi K."/>
            <person name="Jurgens J.A."/>
            <person name="Kallen N."/>
            <person name="Kersten P."/>
            <person name="Kohler A."/>
            <person name="Kuees U."/>
            <person name="Kumar T.K.A."/>
            <person name="Kuo A."/>
            <person name="LaButti K."/>
            <person name="Larrondo L.F."/>
            <person name="Lindquist E."/>
            <person name="Ling A."/>
            <person name="Lombard V."/>
            <person name="Lucas S."/>
            <person name="Lundell T."/>
            <person name="Martin R."/>
            <person name="McLaughlin D.J."/>
            <person name="Morgenstern I."/>
            <person name="Morin E."/>
            <person name="Murat C."/>
            <person name="Nagy L.G."/>
            <person name="Nolan M."/>
            <person name="Ohm R.A."/>
            <person name="Patyshakuliyeva A."/>
            <person name="Rokas A."/>
            <person name="Ruiz-Duenas F.J."/>
            <person name="Sabat G."/>
            <person name="Salamov A."/>
            <person name="Samejima M."/>
            <person name="Schmutz J."/>
            <person name="Slot J.C."/>
            <person name="St John F."/>
            <person name="Stenlid J."/>
            <person name="Sun H."/>
            <person name="Sun S."/>
            <person name="Syed K."/>
            <person name="Tsang A."/>
            <person name="Wiebenga A."/>
            <person name="Young D."/>
            <person name="Pisabarro A."/>
            <person name="Eastwood D.C."/>
            <person name="Martin F."/>
            <person name="Cullen D."/>
            <person name="Grigoriev I.V."/>
            <person name="Hibbett D.S."/>
        </authorList>
    </citation>
    <scope>NUCLEOTIDE SEQUENCE [LARGE SCALE GENOMIC DNA]</scope>
    <source>
        <strain evidence="5 6">ATCC 11539</strain>
    </source>
</reference>
<feature type="compositionally biased region" description="Basic and acidic residues" evidence="3">
    <location>
        <begin position="177"/>
        <end position="200"/>
    </location>
</feature>
<evidence type="ECO:0000313" key="6">
    <source>
        <dbReference type="Proteomes" id="UP000030669"/>
    </source>
</evidence>
<feature type="compositionally biased region" description="Basic and acidic residues" evidence="3">
    <location>
        <begin position="95"/>
        <end position="107"/>
    </location>
</feature>
<sequence length="593" mass="64569">MPSSSQSTDPPLISKRLHISGVTPAITPADLKARLEAFGITATAIEGFDKLDGVGRPRGFGYVDVVGREDGVKRCMTALSGATWKGAKLRLGEAKPDFRERLERERAAPPPARPPKRPRGVHGVHAPSMDPVSPEEAKSKKVFRVTETGRVVTLVRMRPEKPLGVPEDVGAKGKGKEKKEKERKAKKRDPPTRARRRTIDPVRYGSVHLKGAWMGEGGVRGVAAGDLAMEGLEAGNVSEEGDSDSDSESKSEEEAEDGEASRSHRVDEERRDGESEGKPAQVKSPAVLPPRTVSPGPPESDEIAQEKARSLGILQALFGDGEEWGGRESVSDVEMEAGAGEAVDKEDEDVSMKGDDEEEGSNHEGDAGMDPAPHTEDGAGKGQADDRRTAEDSGKEKSQTKLKDLFAPREEEVGFSLLGHLVIDDLELDEDLALPSITDVAPAAPSAPQPTAIVLPSSHAPKKSQPVTLDPKAPLFFPRTKGRGKDALDVFRERGWVYEPLGEEELKKLWEEGKGEMTRDWKRRRREAGKSADAVRGYFCLSQVRQEYQTSGYQDRGVVWVRSNIVGNLRHGKAVNSQRKESDGYAPPVLRTY</sequence>
<dbReference type="EMBL" id="KB469300">
    <property type="protein sequence ID" value="EPQ56752.1"/>
    <property type="molecule type" value="Genomic_DNA"/>
</dbReference>
<dbReference type="InterPro" id="IPR012677">
    <property type="entry name" value="Nucleotide-bd_a/b_plait_sf"/>
</dbReference>
<feature type="region of interest" description="Disordered" evidence="3">
    <location>
        <begin position="230"/>
        <end position="405"/>
    </location>
</feature>
<dbReference type="Gene3D" id="3.30.70.330">
    <property type="match status" value="1"/>
</dbReference>
<dbReference type="PROSITE" id="PS50102">
    <property type="entry name" value="RRM"/>
    <property type="match status" value="1"/>
</dbReference>
<dbReference type="SMART" id="SM00360">
    <property type="entry name" value="RRM"/>
    <property type="match status" value="1"/>
</dbReference>
<dbReference type="OMA" id="VTWKGTK"/>
<organism evidence="5 6">
    <name type="scientific">Gloeophyllum trabeum (strain ATCC 11539 / FP-39264 / Madison 617)</name>
    <name type="common">Brown rot fungus</name>
    <dbReference type="NCBI Taxonomy" id="670483"/>
    <lineage>
        <taxon>Eukaryota</taxon>
        <taxon>Fungi</taxon>
        <taxon>Dikarya</taxon>
        <taxon>Basidiomycota</taxon>
        <taxon>Agaricomycotina</taxon>
        <taxon>Agaricomycetes</taxon>
        <taxon>Gloeophyllales</taxon>
        <taxon>Gloeophyllaceae</taxon>
        <taxon>Gloeophyllum</taxon>
    </lineage>
</organism>
<evidence type="ECO:0000256" key="1">
    <source>
        <dbReference type="ARBA" id="ARBA00022884"/>
    </source>
</evidence>
<dbReference type="AlphaFoldDB" id="S7QBM3"/>
<dbReference type="eggNOG" id="KOG4365">
    <property type="taxonomic scope" value="Eukaryota"/>
</dbReference>
<dbReference type="InterPro" id="IPR035979">
    <property type="entry name" value="RBD_domain_sf"/>
</dbReference>
<evidence type="ECO:0000313" key="5">
    <source>
        <dbReference type="EMBL" id="EPQ56752.1"/>
    </source>
</evidence>
<feature type="domain" description="RRM" evidence="4">
    <location>
        <begin position="15"/>
        <end position="96"/>
    </location>
</feature>
<gene>
    <name evidence="5" type="ORF">GLOTRDRAFT_121095</name>
</gene>
<dbReference type="GeneID" id="19300705"/>
<dbReference type="RefSeq" id="XP_007865425.1">
    <property type="nucleotide sequence ID" value="XM_007867234.1"/>
</dbReference>
<dbReference type="InterPro" id="IPR000504">
    <property type="entry name" value="RRM_dom"/>
</dbReference>
<dbReference type="Proteomes" id="UP000030669">
    <property type="component" value="Unassembled WGS sequence"/>
</dbReference>
<protein>
    <recommendedName>
        <fullName evidence="4">RRM domain-containing protein</fullName>
    </recommendedName>
</protein>
<feature type="region of interest" description="Disordered" evidence="3">
    <location>
        <begin position="154"/>
        <end position="217"/>
    </location>
</feature>
<feature type="compositionally biased region" description="Basic and acidic residues" evidence="3">
    <location>
        <begin position="350"/>
        <end position="366"/>
    </location>
</feature>
<evidence type="ECO:0000259" key="4">
    <source>
        <dbReference type="PROSITE" id="PS50102"/>
    </source>
</evidence>
<dbReference type="PANTHER" id="PTHR48029">
    <property type="entry name" value="NUCLEOLAR PROTEIN 8"/>
    <property type="match status" value="1"/>
</dbReference>
<dbReference type="GO" id="GO:0003723">
    <property type="term" value="F:RNA binding"/>
    <property type="evidence" value="ECO:0007669"/>
    <property type="project" value="UniProtKB-UniRule"/>
</dbReference>
<evidence type="ECO:0000256" key="3">
    <source>
        <dbReference type="SAM" id="MobiDB-lite"/>
    </source>
</evidence>
<dbReference type="KEGG" id="gtr:GLOTRDRAFT_121095"/>
<feature type="compositionally biased region" description="Basic and acidic residues" evidence="3">
    <location>
        <begin position="259"/>
        <end position="277"/>
    </location>
</feature>
<feature type="region of interest" description="Disordered" evidence="3">
    <location>
        <begin position="95"/>
        <end position="139"/>
    </location>
</feature>
<dbReference type="PANTHER" id="PTHR48029:SF1">
    <property type="entry name" value="NUCLEOLAR PROTEIN 8"/>
    <property type="match status" value="1"/>
</dbReference>
<feature type="region of interest" description="Disordered" evidence="3">
    <location>
        <begin position="573"/>
        <end position="593"/>
    </location>
</feature>
<evidence type="ECO:0000256" key="2">
    <source>
        <dbReference type="PROSITE-ProRule" id="PRU00176"/>
    </source>
</evidence>